<organism evidence="3 4">
    <name type="scientific">Pichia membranifaciens</name>
    <dbReference type="NCBI Taxonomy" id="4926"/>
    <lineage>
        <taxon>Eukaryota</taxon>
        <taxon>Fungi</taxon>
        <taxon>Dikarya</taxon>
        <taxon>Ascomycota</taxon>
        <taxon>Saccharomycotina</taxon>
        <taxon>Pichiomycetes</taxon>
        <taxon>Pichiales</taxon>
        <taxon>Pichiaceae</taxon>
        <taxon>Pichia</taxon>
    </lineage>
</organism>
<protein>
    <recommendedName>
        <fullName evidence="2">Flavin reductase like domain-containing protein</fullName>
    </recommendedName>
</protein>
<name>A0A1Q2YJT2_9ASCO</name>
<dbReference type="GO" id="GO:0042602">
    <property type="term" value="F:riboflavin reductase (NADPH) activity"/>
    <property type="evidence" value="ECO:0007669"/>
    <property type="project" value="TreeGrafter"/>
</dbReference>
<dbReference type="InterPro" id="IPR050268">
    <property type="entry name" value="NADH-dep_flavin_reductase"/>
</dbReference>
<dbReference type="EMBL" id="BDGI01000128">
    <property type="protein sequence ID" value="GAV29633.1"/>
    <property type="molecule type" value="Genomic_DNA"/>
</dbReference>
<dbReference type="PANTHER" id="PTHR30466:SF1">
    <property type="entry name" value="FMN REDUCTASE (NADH) RUTF"/>
    <property type="match status" value="1"/>
</dbReference>
<dbReference type="OrthoDB" id="2015405at2759"/>
<gene>
    <name evidence="3" type="ORF">PMKS-003134</name>
</gene>
<dbReference type="InterPro" id="IPR002563">
    <property type="entry name" value="Flavin_Rdtase-like_dom"/>
</dbReference>
<proteinExistence type="predicted"/>
<evidence type="ECO:0000313" key="3">
    <source>
        <dbReference type="EMBL" id="GAV29633.1"/>
    </source>
</evidence>
<accession>A0A1Q2YJT2</accession>
<keyword evidence="4" id="KW-1185">Reference proteome</keyword>
<comment type="caution">
    <text evidence="3">The sequence shown here is derived from an EMBL/GenBank/DDBJ whole genome shotgun (WGS) entry which is preliminary data.</text>
</comment>
<dbReference type="SUPFAM" id="SSF50475">
    <property type="entry name" value="FMN-binding split barrel"/>
    <property type="match status" value="1"/>
</dbReference>
<keyword evidence="1" id="KW-0560">Oxidoreductase</keyword>
<feature type="domain" description="Flavin reductase like" evidence="2">
    <location>
        <begin position="1"/>
        <end position="189"/>
    </location>
</feature>
<dbReference type="AlphaFoldDB" id="A0A1Q2YJT2"/>
<reference evidence="3 4" key="1">
    <citation type="submission" date="2016-08" db="EMBL/GenBank/DDBJ databases">
        <title>Whole genome shotgun sequence of Pichia membranifaciens KS47-1.</title>
        <authorList>
            <person name="Konishi M."/>
            <person name="Ishida M."/>
            <person name="Arakawa T."/>
            <person name="Kato Y."/>
            <person name="Horiuchi J."/>
        </authorList>
    </citation>
    <scope>NUCLEOTIDE SEQUENCE [LARGE SCALE GENOMIC DNA]</scope>
    <source>
        <strain evidence="3 4">KS47-1</strain>
    </source>
</reference>
<dbReference type="Gene3D" id="2.30.110.10">
    <property type="entry name" value="Electron Transport, Fmn-binding Protein, Chain A"/>
    <property type="match status" value="1"/>
</dbReference>
<sequence length="209" mass="23740">MILTASFSGTPEIRKMHGTTLSSVSSLTVNPEPIVQFNIQVPSATSKSIHDNKYLALHILKPSNDSVRLARNFSQGSRYINGSQPLLGNANSTSTEISTTPFERISKDQWSLFEDVMHNKRPGSVRLDSDLHLPILTKDSERILICQKYKVFKVFNHEIWTCKVREILVNIDDDVKTGGLLYFDRKFHHVGEALIEMKKDEKEGRKLQT</sequence>
<dbReference type="GO" id="GO:0010181">
    <property type="term" value="F:FMN binding"/>
    <property type="evidence" value="ECO:0007669"/>
    <property type="project" value="InterPro"/>
</dbReference>
<dbReference type="Proteomes" id="UP000186136">
    <property type="component" value="Unassembled WGS sequence"/>
</dbReference>
<dbReference type="Pfam" id="PF01613">
    <property type="entry name" value="Flavin_Reduct"/>
    <property type="match status" value="1"/>
</dbReference>
<evidence type="ECO:0000259" key="2">
    <source>
        <dbReference type="SMART" id="SM00903"/>
    </source>
</evidence>
<evidence type="ECO:0000256" key="1">
    <source>
        <dbReference type="ARBA" id="ARBA00023002"/>
    </source>
</evidence>
<dbReference type="InterPro" id="IPR012349">
    <property type="entry name" value="Split_barrel_FMN-bd"/>
</dbReference>
<dbReference type="SMART" id="SM00903">
    <property type="entry name" value="Flavin_Reduct"/>
    <property type="match status" value="1"/>
</dbReference>
<dbReference type="PANTHER" id="PTHR30466">
    <property type="entry name" value="FLAVIN REDUCTASE"/>
    <property type="match status" value="1"/>
</dbReference>
<evidence type="ECO:0000313" key="4">
    <source>
        <dbReference type="Proteomes" id="UP000186136"/>
    </source>
</evidence>